<reference evidence="3 4" key="1">
    <citation type="submission" date="2020-08" db="EMBL/GenBank/DDBJ databases">
        <title>Genome public.</title>
        <authorList>
            <person name="Liu C."/>
            <person name="Sun Q."/>
        </authorList>
    </citation>
    <scope>NUCLEOTIDE SEQUENCE [LARGE SCALE GENOMIC DNA]</scope>
    <source>
        <strain evidence="3 4">BX10</strain>
    </source>
</reference>
<protein>
    <submittedName>
        <fullName evidence="3">Cell wall hydrolase</fullName>
    </submittedName>
</protein>
<dbReference type="EMBL" id="JACRTJ010000027">
    <property type="protein sequence ID" value="MBC8600040.1"/>
    <property type="molecule type" value="Genomic_DNA"/>
</dbReference>
<feature type="compositionally biased region" description="Acidic residues" evidence="1">
    <location>
        <begin position="31"/>
        <end position="44"/>
    </location>
</feature>
<feature type="region of interest" description="Disordered" evidence="1">
    <location>
        <begin position="1"/>
        <end position="127"/>
    </location>
</feature>
<evidence type="ECO:0000313" key="4">
    <source>
        <dbReference type="Proteomes" id="UP000647491"/>
    </source>
</evidence>
<gene>
    <name evidence="3" type="ORF">H8708_12515</name>
</gene>
<feature type="compositionally biased region" description="Low complexity" evidence="1">
    <location>
        <begin position="89"/>
        <end position="108"/>
    </location>
</feature>
<name>A0ABR7NV96_9FIRM</name>
<keyword evidence="4" id="KW-1185">Reference proteome</keyword>
<evidence type="ECO:0000259" key="2">
    <source>
        <dbReference type="Pfam" id="PF07486"/>
    </source>
</evidence>
<comment type="caution">
    <text evidence="3">The sequence shown here is derived from an EMBL/GenBank/DDBJ whole genome shotgun (WGS) entry which is preliminary data.</text>
</comment>
<proteinExistence type="predicted"/>
<dbReference type="Gene3D" id="1.10.10.2520">
    <property type="entry name" value="Cell wall hydrolase SleB, domain 1"/>
    <property type="match status" value="1"/>
</dbReference>
<evidence type="ECO:0000256" key="1">
    <source>
        <dbReference type="SAM" id="MobiDB-lite"/>
    </source>
</evidence>
<dbReference type="GO" id="GO:0016787">
    <property type="term" value="F:hydrolase activity"/>
    <property type="evidence" value="ECO:0007669"/>
    <property type="project" value="UniProtKB-KW"/>
</dbReference>
<feature type="domain" description="Cell wall hydrolase SleB" evidence="2">
    <location>
        <begin position="149"/>
        <end position="249"/>
    </location>
</feature>
<feature type="compositionally biased region" description="Low complexity" evidence="1">
    <location>
        <begin position="45"/>
        <end position="72"/>
    </location>
</feature>
<evidence type="ECO:0000313" key="3">
    <source>
        <dbReference type="EMBL" id="MBC8600040.1"/>
    </source>
</evidence>
<accession>A0ABR7NV96</accession>
<keyword evidence="3" id="KW-0378">Hydrolase</keyword>
<dbReference type="InterPro" id="IPR042047">
    <property type="entry name" value="SleB_dom1"/>
</dbReference>
<organism evidence="3 4">
    <name type="scientific">Enterocloster hominis</name>
    <name type="common">ex Liu et al. 2021</name>
    <dbReference type="NCBI Taxonomy" id="2763663"/>
    <lineage>
        <taxon>Bacteria</taxon>
        <taxon>Bacillati</taxon>
        <taxon>Bacillota</taxon>
        <taxon>Clostridia</taxon>
        <taxon>Lachnospirales</taxon>
        <taxon>Lachnospiraceae</taxon>
        <taxon>Enterocloster</taxon>
    </lineage>
</organism>
<dbReference type="Proteomes" id="UP000647491">
    <property type="component" value="Unassembled WGS sequence"/>
</dbReference>
<dbReference type="InterPro" id="IPR011105">
    <property type="entry name" value="Cell_wall_hydrolase_SleB"/>
</dbReference>
<dbReference type="Pfam" id="PF07486">
    <property type="entry name" value="Hydrolase_2"/>
    <property type="match status" value="1"/>
</dbReference>
<sequence length="250" mass="26388">MAAEEAADTENGTETRKEEAENGAETPEGGEAGEGEDPDQEAETAAEGSGAQEEAAAGEDSGAPEGEAAESAETSERAAVREGSGGQEGTASGESAELAEGAAAQEASGRPEQPSAPETQEAAASVSLSDRDYQTLLKIVQAEAGNCDRTGRILVANVILNRVESDTFPDTVHSVVYQRHQFSPVGNGSINRCRVTDATVEAVDSALAGEDYSDGALYFMNRRASSRKNVRWFDNHLDFLFKHGNHEFFK</sequence>